<gene>
    <name evidence="2" type="ORF">NDU88_009768</name>
</gene>
<proteinExistence type="predicted"/>
<organism evidence="2 3">
    <name type="scientific">Pleurodeles waltl</name>
    <name type="common">Iberian ribbed newt</name>
    <dbReference type="NCBI Taxonomy" id="8319"/>
    <lineage>
        <taxon>Eukaryota</taxon>
        <taxon>Metazoa</taxon>
        <taxon>Chordata</taxon>
        <taxon>Craniata</taxon>
        <taxon>Vertebrata</taxon>
        <taxon>Euteleostomi</taxon>
        <taxon>Amphibia</taxon>
        <taxon>Batrachia</taxon>
        <taxon>Caudata</taxon>
        <taxon>Salamandroidea</taxon>
        <taxon>Salamandridae</taxon>
        <taxon>Pleurodelinae</taxon>
        <taxon>Pleurodeles</taxon>
    </lineage>
</organism>
<feature type="region of interest" description="Disordered" evidence="1">
    <location>
        <begin position="36"/>
        <end position="60"/>
    </location>
</feature>
<keyword evidence="3" id="KW-1185">Reference proteome</keyword>
<name>A0AAV7PTD2_PLEWA</name>
<evidence type="ECO:0000313" key="2">
    <source>
        <dbReference type="EMBL" id="KAJ1131431.1"/>
    </source>
</evidence>
<dbReference type="EMBL" id="JANPWB010000011">
    <property type="protein sequence ID" value="KAJ1131431.1"/>
    <property type="molecule type" value="Genomic_DNA"/>
</dbReference>
<sequence length="185" mass="19795">MSSALLDRVPAYYVSQLLMLGCHLVGPPLPAGPRAGSPGDLLHIKGESRQRPSRLGQALSPGFTCYSRGRRASPPLPGHARVAVRSIPRGENRQRSTRPERVLSHLICQRHTGVTSADQAVEHCRPACQSTRAPGSLGRPKVRRGFWPSATTSQAAVPYAAPLSLAAAQHFSGAGFTLAVLRFYG</sequence>
<accession>A0AAV7PTD2</accession>
<dbReference type="Proteomes" id="UP001066276">
    <property type="component" value="Chromosome 7"/>
</dbReference>
<dbReference type="AlphaFoldDB" id="A0AAV7PTD2"/>
<evidence type="ECO:0000313" key="3">
    <source>
        <dbReference type="Proteomes" id="UP001066276"/>
    </source>
</evidence>
<reference evidence="2" key="1">
    <citation type="journal article" date="2022" name="bioRxiv">
        <title>Sequencing and chromosome-scale assembly of the giantPleurodeles waltlgenome.</title>
        <authorList>
            <person name="Brown T."/>
            <person name="Elewa A."/>
            <person name="Iarovenko S."/>
            <person name="Subramanian E."/>
            <person name="Araus A.J."/>
            <person name="Petzold A."/>
            <person name="Susuki M."/>
            <person name="Suzuki K.-i.T."/>
            <person name="Hayashi T."/>
            <person name="Toyoda A."/>
            <person name="Oliveira C."/>
            <person name="Osipova E."/>
            <person name="Leigh N.D."/>
            <person name="Simon A."/>
            <person name="Yun M.H."/>
        </authorList>
    </citation>
    <scope>NUCLEOTIDE SEQUENCE</scope>
    <source>
        <strain evidence="2">20211129_DDA</strain>
        <tissue evidence="2">Liver</tissue>
    </source>
</reference>
<evidence type="ECO:0000256" key="1">
    <source>
        <dbReference type="SAM" id="MobiDB-lite"/>
    </source>
</evidence>
<comment type="caution">
    <text evidence="2">The sequence shown here is derived from an EMBL/GenBank/DDBJ whole genome shotgun (WGS) entry which is preliminary data.</text>
</comment>
<protein>
    <submittedName>
        <fullName evidence="2">Uncharacterized protein</fullName>
    </submittedName>
</protein>